<dbReference type="KEGG" id="samy:DB32_006147"/>
<sequence>MGAFFTNVQVRSRDLDAIARAIRTEARQRGMDELDASSAASPDRSVLVLPPDGGGWIAIYDESTEGQDGNVLGALAVATSRAAGDYAITVTIHDSDVLFLELYRDGARIDRVDSNPGYFGGRGTKPTGDPAAWKELGDPDALREAWRAEDLFAERTLRRTAELIGCDVRRASTGYRYTVKDGDELPAGTIALRFRSRARPSWEQASRDPPALVAESYVEGDVPLAVGDELRVSLGARSAGRASRGLGARCWGSAIEQGLVVVERFEVLVGDPLRGAKHVVVTPELSRAHDGSELLVADLREQAIPAGSAQPFEGFRPGMDVMKALQAAQRSKVHVNVVGRVVAPGKGELGIGLVPLESASAAAGTIARLAIDAPLPRPLRMRETSHGATSHLLRPLQGRTHHGVLVAIDAPRGDVAAIAGGLLDDAREALGARGEVHTAIHFAEAQRRPKTHSGTVASTLRGPRWYELVRQMTSEQIVSLTVVATERPMDEVARRGGAGDLGIAVGTSILRDREEERVPTIAAWVDAAIAPAVRERWSARIDDAMRARGVQASMSWSGAPIGIEHTPYENACGIAHGVGTLRTWITRWVRVPGNDRLWLSRALAARVDRGALADVADVHELGDTIRIELRDPADLPRLERAIEDLLPTPEESQRAAAAHRRAR</sequence>
<dbReference type="AlphaFoldDB" id="A0A0F6W6Y6"/>
<dbReference type="STRING" id="927083.DB32_006147"/>
<gene>
    <name evidence="1" type="ORF">DB32_006147</name>
</gene>
<accession>A0A0F6W6Y6</accession>
<reference evidence="1 2" key="1">
    <citation type="submission" date="2015-03" db="EMBL/GenBank/DDBJ databases">
        <title>Genome assembly of Sandaracinus amylolyticus DSM 53668.</title>
        <authorList>
            <person name="Sharma G."/>
            <person name="Subramanian S."/>
        </authorList>
    </citation>
    <scope>NUCLEOTIDE SEQUENCE [LARGE SCALE GENOMIC DNA]</scope>
    <source>
        <strain evidence="1 2">DSM 53668</strain>
    </source>
</reference>
<name>A0A0F6W6Y6_9BACT</name>
<dbReference type="OrthoDB" id="5504710at2"/>
<protein>
    <submittedName>
        <fullName evidence="1">Uncharacterized protein</fullName>
    </submittedName>
</protein>
<dbReference type="EMBL" id="CP011125">
    <property type="protein sequence ID" value="AKF08998.1"/>
    <property type="molecule type" value="Genomic_DNA"/>
</dbReference>
<dbReference type="RefSeq" id="WP_053236091.1">
    <property type="nucleotide sequence ID" value="NZ_CP011125.1"/>
</dbReference>
<keyword evidence="2" id="KW-1185">Reference proteome</keyword>
<dbReference type="Proteomes" id="UP000034883">
    <property type="component" value="Chromosome"/>
</dbReference>
<evidence type="ECO:0000313" key="1">
    <source>
        <dbReference type="EMBL" id="AKF08998.1"/>
    </source>
</evidence>
<evidence type="ECO:0000313" key="2">
    <source>
        <dbReference type="Proteomes" id="UP000034883"/>
    </source>
</evidence>
<proteinExistence type="predicted"/>
<organism evidence="1 2">
    <name type="scientific">Sandaracinus amylolyticus</name>
    <dbReference type="NCBI Taxonomy" id="927083"/>
    <lineage>
        <taxon>Bacteria</taxon>
        <taxon>Pseudomonadati</taxon>
        <taxon>Myxococcota</taxon>
        <taxon>Polyangia</taxon>
        <taxon>Polyangiales</taxon>
        <taxon>Sandaracinaceae</taxon>
        <taxon>Sandaracinus</taxon>
    </lineage>
</organism>